<dbReference type="AlphaFoldDB" id="A0A377K2G7"/>
<feature type="domain" description="Dermonecrotic toxin N-terminal" evidence="1">
    <location>
        <begin position="4"/>
        <end position="101"/>
    </location>
</feature>
<dbReference type="InterPro" id="IPR046673">
    <property type="entry name" value="ToxA_N"/>
</dbReference>
<accession>A0A377K2G7</accession>
<dbReference type="Proteomes" id="UP000254181">
    <property type="component" value="Unassembled WGS sequence"/>
</dbReference>
<dbReference type="Pfam" id="PF20178">
    <property type="entry name" value="ToxA_N"/>
    <property type="match status" value="1"/>
</dbReference>
<proteinExistence type="predicted"/>
<organism evidence="2 3">
    <name type="scientific">Escherichia coli</name>
    <dbReference type="NCBI Taxonomy" id="562"/>
    <lineage>
        <taxon>Bacteria</taxon>
        <taxon>Pseudomonadati</taxon>
        <taxon>Pseudomonadota</taxon>
        <taxon>Gammaproteobacteria</taxon>
        <taxon>Enterobacterales</taxon>
        <taxon>Enterobacteriaceae</taxon>
        <taxon>Escherichia</taxon>
    </lineage>
</organism>
<name>A0A377K2G7_ECOLX</name>
<protein>
    <submittedName>
        <fullName evidence="2">Cytotoxic necrotizing factor 1</fullName>
    </submittedName>
</protein>
<evidence type="ECO:0000259" key="1">
    <source>
        <dbReference type="Pfam" id="PF20178"/>
    </source>
</evidence>
<sequence>MGSSWKYKTEVLTLTQAALINIGYRFDVFDDANSSTGIYKTKSADVFNEENEEKMLPSEYLHFLQKCDFAGVYGKTLSDYWSKYYDKFKLLLKNYYISSALYLYKKWRA</sequence>
<reference evidence="2 3" key="1">
    <citation type="submission" date="2018-06" db="EMBL/GenBank/DDBJ databases">
        <authorList>
            <consortium name="Pathogen Informatics"/>
            <person name="Doyle S."/>
        </authorList>
    </citation>
    <scope>NUCLEOTIDE SEQUENCE [LARGE SCALE GENOMIC DNA]</scope>
    <source>
        <strain evidence="2 3">NCTC9075</strain>
    </source>
</reference>
<evidence type="ECO:0000313" key="2">
    <source>
        <dbReference type="EMBL" id="STP17863.1"/>
    </source>
</evidence>
<dbReference type="EMBL" id="UGEM01000004">
    <property type="protein sequence ID" value="STP17863.1"/>
    <property type="molecule type" value="Genomic_DNA"/>
</dbReference>
<gene>
    <name evidence="2" type="ORF">NCTC9075_01295</name>
</gene>
<evidence type="ECO:0000313" key="3">
    <source>
        <dbReference type="Proteomes" id="UP000254181"/>
    </source>
</evidence>